<feature type="compositionally biased region" description="Low complexity" evidence="1">
    <location>
        <begin position="79"/>
        <end position="95"/>
    </location>
</feature>
<reference evidence="2" key="1">
    <citation type="submission" date="2018-11" db="EMBL/GenBank/DDBJ databases">
        <authorList>
            <consortium name="Pathogen Informatics"/>
        </authorList>
    </citation>
    <scope>NUCLEOTIDE SEQUENCE</scope>
</reference>
<evidence type="ECO:0000313" key="2">
    <source>
        <dbReference type="EMBL" id="VEL18922.1"/>
    </source>
</evidence>
<protein>
    <submittedName>
        <fullName evidence="2">Uncharacterized protein</fullName>
    </submittedName>
</protein>
<sequence>AHPIHSVPSSTPSYDSGVYPEDEATSSSGHGCHMSPSVSTATSLVSTLHPNGPTVFISTLCPQPHSPSIYTSRLPPHYLSQPRPRRQLLPSPTTPVNQETQSLQTAQTAQNHPVEDVPLKPELEHIQPPSIRGLNQPRLTAPQAVDQILRQTRQSRGGRLVPKSPKQSVAPKYTLSELQTVLEPSCPPAWQTG</sequence>
<evidence type="ECO:0000256" key="1">
    <source>
        <dbReference type="SAM" id="MobiDB-lite"/>
    </source>
</evidence>
<organism evidence="2 3">
    <name type="scientific">Protopolystoma xenopodis</name>
    <dbReference type="NCBI Taxonomy" id="117903"/>
    <lineage>
        <taxon>Eukaryota</taxon>
        <taxon>Metazoa</taxon>
        <taxon>Spiralia</taxon>
        <taxon>Lophotrochozoa</taxon>
        <taxon>Platyhelminthes</taxon>
        <taxon>Monogenea</taxon>
        <taxon>Polyopisthocotylea</taxon>
        <taxon>Polystomatidea</taxon>
        <taxon>Polystomatidae</taxon>
        <taxon>Protopolystoma</taxon>
    </lineage>
</organism>
<keyword evidence="3" id="KW-1185">Reference proteome</keyword>
<dbReference type="Proteomes" id="UP000784294">
    <property type="component" value="Unassembled WGS sequence"/>
</dbReference>
<accession>A0A448WS78</accession>
<feature type="region of interest" description="Disordered" evidence="1">
    <location>
        <begin position="152"/>
        <end position="172"/>
    </location>
</feature>
<comment type="caution">
    <text evidence="2">The sequence shown here is derived from an EMBL/GenBank/DDBJ whole genome shotgun (WGS) entry which is preliminary data.</text>
</comment>
<proteinExistence type="predicted"/>
<gene>
    <name evidence="2" type="ORF">PXEA_LOCUS12362</name>
</gene>
<name>A0A448WS78_9PLAT</name>
<feature type="region of interest" description="Disordered" evidence="1">
    <location>
        <begin position="67"/>
        <end position="100"/>
    </location>
</feature>
<dbReference type="EMBL" id="CAAALY010039325">
    <property type="protein sequence ID" value="VEL18922.1"/>
    <property type="molecule type" value="Genomic_DNA"/>
</dbReference>
<evidence type="ECO:0000313" key="3">
    <source>
        <dbReference type="Proteomes" id="UP000784294"/>
    </source>
</evidence>
<feature type="region of interest" description="Disordered" evidence="1">
    <location>
        <begin position="1"/>
        <end position="38"/>
    </location>
</feature>
<dbReference type="AlphaFoldDB" id="A0A448WS78"/>
<feature type="non-terminal residue" evidence="2">
    <location>
        <position position="1"/>
    </location>
</feature>